<feature type="region of interest" description="Disordered" evidence="1">
    <location>
        <begin position="22"/>
        <end position="56"/>
    </location>
</feature>
<dbReference type="OrthoDB" id="6436653at2759"/>
<evidence type="ECO:0000313" key="4">
    <source>
        <dbReference type="Proteomes" id="UP000499080"/>
    </source>
</evidence>
<dbReference type="AlphaFoldDB" id="A0A4Y2IN44"/>
<reference evidence="3 4" key="1">
    <citation type="journal article" date="2019" name="Sci. Rep.">
        <title>Orb-weaving spider Araneus ventricosus genome elucidates the spidroin gene catalogue.</title>
        <authorList>
            <person name="Kono N."/>
            <person name="Nakamura H."/>
            <person name="Ohtoshi R."/>
            <person name="Moran D.A.P."/>
            <person name="Shinohara A."/>
            <person name="Yoshida Y."/>
            <person name="Fujiwara M."/>
            <person name="Mori M."/>
            <person name="Tomita M."/>
            <person name="Arakawa K."/>
        </authorList>
    </citation>
    <scope>NUCLEOTIDE SEQUENCE [LARGE SCALE GENOMIC DNA]</scope>
</reference>
<dbReference type="Proteomes" id="UP000499080">
    <property type="component" value="Unassembled WGS sequence"/>
</dbReference>
<keyword evidence="4" id="KW-1185">Reference proteome</keyword>
<gene>
    <name evidence="3" type="ORF">AVEN_250865_1</name>
</gene>
<sequence length="95" mass="10870">MSFGFYFLLLFDRFFCEICKGGPQNDKVMAKDKEKKKKEGNKKGKKGKLVMRPPPDPLSAAAMENGHHMSFNAAIFLKNRGFPWPFDKQQKGSKQ</sequence>
<name>A0A4Y2IN44_ARAVE</name>
<protein>
    <recommendedName>
        <fullName evidence="5">Small lysine-rich protein 1</fullName>
    </recommendedName>
</protein>
<evidence type="ECO:0000313" key="3">
    <source>
        <dbReference type="EMBL" id="GBM79228.1"/>
    </source>
</evidence>
<dbReference type="PANTHER" id="PTHR37932">
    <property type="entry name" value="SMALL LYSINE-RICH PROTEIN 1"/>
    <property type="match status" value="1"/>
</dbReference>
<dbReference type="EMBL" id="BGPR01002810">
    <property type="protein sequence ID" value="GBM79228.1"/>
    <property type="molecule type" value="Genomic_DNA"/>
</dbReference>
<feature type="compositionally biased region" description="Basic residues" evidence="1">
    <location>
        <begin position="34"/>
        <end position="49"/>
    </location>
</feature>
<proteinExistence type="predicted"/>
<evidence type="ECO:0000256" key="2">
    <source>
        <dbReference type="SAM" id="SignalP"/>
    </source>
</evidence>
<comment type="caution">
    <text evidence="3">The sequence shown here is derived from an EMBL/GenBank/DDBJ whole genome shotgun (WGS) entry which is preliminary data.</text>
</comment>
<feature type="chain" id="PRO_5021326454" description="Small lysine-rich protein 1" evidence="2">
    <location>
        <begin position="22"/>
        <end position="95"/>
    </location>
</feature>
<dbReference type="PANTHER" id="PTHR37932:SF1">
    <property type="entry name" value="SMALL LYSINE-RICH PROTEIN 1"/>
    <property type="match status" value="1"/>
</dbReference>
<feature type="signal peptide" evidence="2">
    <location>
        <begin position="1"/>
        <end position="21"/>
    </location>
</feature>
<organism evidence="3 4">
    <name type="scientific">Araneus ventricosus</name>
    <name type="common">Orbweaver spider</name>
    <name type="synonym">Epeira ventricosa</name>
    <dbReference type="NCBI Taxonomy" id="182803"/>
    <lineage>
        <taxon>Eukaryota</taxon>
        <taxon>Metazoa</taxon>
        <taxon>Ecdysozoa</taxon>
        <taxon>Arthropoda</taxon>
        <taxon>Chelicerata</taxon>
        <taxon>Arachnida</taxon>
        <taxon>Araneae</taxon>
        <taxon>Araneomorphae</taxon>
        <taxon>Entelegynae</taxon>
        <taxon>Araneoidea</taxon>
        <taxon>Araneidae</taxon>
        <taxon>Araneus</taxon>
    </lineage>
</organism>
<keyword evidence="2" id="KW-0732">Signal</keyword>
<accession>A0A4Y2IN44</accession>
<dbReference type="InterPro" id="IPR037760">
    <property type="entry name" value="SMKR1"/>
</dbReference>
<evidence type="ECO:0008006" key="5">
    <source>
        <dbReference type="Google" id="ProtNLM"/>
    </source>
</evidence>
<evidence type="ECO:0000256" key="1">
    <source>
        <dbReference type="SAM" id="MobiDB-lite"/>
    </source>
</evidence>